<dbReference type="EMBL" id="UINC01203812">
    <property type="protein sequence ID" value="SVE24242.1"/>
    <property type="molecule type" value="Genomic_DNA"/>
</dbReference>
<accession>A0A383BWE8</accession>
<feature type="non-terminal residue" evidence="2">
    <location>
        <position position="53"/>
    </location>
</feature>
<feature type="non-terminal residue" evidence="2">
    <location>
        <position position="1"/>
    </location>
</feature>
<feature type="region of interest" description="Disordered" evidence="1">
    <location>
        <begin position="16"/>
        <end position="53"/>
    </location>
</feature>
<proteinExistence type="predicted"/>
<protein>
    <submittedName>
        <fullName evidence="2">Uncharacterized protein</fullName>
    </submittedName>
</protein>
<evidence type="ECO:0000256" key="1">
    <source>
        <dbReference type="SAM" id="MobiDB-lite"/>
    </source>
</evidence>
<name>A0A383BWE8_9ZZZZ</name>
<sequence>SEPISNRIMCRHVPETFAPPWPTSPPRPVTSVTSPPHLSRKVCAKPSPGCAPP</sequence>
<evidence type="ECO:0000313" key="2">
    <source>
        <dbReference type="EMBL" id="SVE24242.1"/>
    </source>
</evidence>
<organism evidence="2">
    <name type="scientific">marine metagenome</name>
    <dbReference type="NCBI Taxonomy" id="408172"/>
    <lineage>
        <taxon>unclassified sequences</taxon>
        <taxon>metagenomes</taxon>
        <taxon>ecological metagenomes</taxon>
    </lineage>
</organism>
<dbReference type="AlphaFoldDB" id="A0A383BWE8"/>
<gene>
    <name evidence="2" type="ORF">METZ01_LOCUS477096</name>
</gene>
<feature type="compositionally biased region" description="Pro residues" evidence="1">
    <location>
        <begin position="17"/>
        <end position="28"/>
    </location>
</feature>
<reference evidence="2" key="1">
    <citation type="submission" date="2018-05" db="EMBL/GenBank/DDBJ databases">
        <authorList>
            <person name="Lanie J.A."/>
            <person name="Ng W.-L."/>
            <person name="Kazmierczak K.M."/>
            <person name="Andrzejewski T.M."/>
            <person name="Davidsen T.M."/>
            <person name="Wayne K.J."/>
            <person name="Tettelin H."/>
            <person name="Glass J.I."/>
            <person name="Rusch D."/>
            <person name="Podicherti R."/>
            <person name="Tsui H.-C.T."/>
            <person name="Winkler M.E."/>
        </authorList>
    </citation>
    <scope>NUCLEOTIDE SEQUENCE</scope>
</reference>